<sequence>MKLIPKHRVGSDHAANVDTFNSRPTLTNVTDKLLTLDVRVNQDNKRLFMVCASEFENNIQRLVNVYARNPTEATYKSECLFKNYRCFTKREGSLVQCRTYGLSNYSCRSLDLKPPGGFVSCFTEGYAINYSITKKYFVGVDNQY</sequence>
<evidence type="ECO:0000313" key="2">
    <source>
        <dbReference type="Proteomes" id="UP000708208"/>
    </source>
</evidence>
<dbReference type="AlphaFoldDB" id="A0A8J2KNH2"/>
<reference evidence="1" key="1">
    <citation type="submission" date="2021-06" db="EMBL/GenBank/DDBJ databases">
        <authorList>
            <person name="Hodson N. C."/>
            <person name="Mongue J. A."/>
            <person name="Jaron S. K."/>
        </authorList>
    </citation>
    <scope>NUCLEOTIDE SEQUENCE</scope>
</reference>
<feature type="non-terminal residue" evidence="1">
    <location>
        <position position="1"/>
    </location>
</feature>
<comment type="caution">
    <text evidence="1">The sequence shown here is derived from an EMBL/GenBank/DDBJ whole genome shotgun (WGS) entry which is preliminary data.</text>
</comment>
<gene>
    <name evidence="1" type="ORF">AFUS01_LOCUS31514</name>
</gene>
<protein>
    <submittedName>
        <fullName evidence="1">Uncharacterized protein</fullName>
    </submittedName>
</protein>
<proteinExistence type="predicted"/>
<dbReference type="EMBL" id="CAJVCH010501991">
    <property type="protein sequence ID" value="CAG7821161.1"/>
    <property type="molecule type" value="Genomic_DNA"/>
</dbReference>
<evidence type="ECO:0000313" key="1">
    <source>
        <dbReference type="EMBL" id="CAG7821161.1"/>
    </source>
</evidence>
<keyword evidence="2" id="KW-1185">Reference proteome</keyword>
<name>A0A8J2KNH2_9HEXA</name>
<accession>A0A8J2KNH2</accession>
<organism evidence="1 2">
    <name type="scientific">Allacma fusca</name>
    <dbReference type="NCBI Taxonomy" id="39272"/>
    <lineage>
        <taxon>Eukaryota</taxon>
        <taxon>Metazoa</taxon>
        <taxon>Ecdysozoa</taxon>
        <taxon>Arthropoda</taxon>
        <taxon>Hexapoda</taxon>
        <taxon>Collembola</taxon>
        <taxon>Symphypleona</taxon>
        <taxon>Sminthuridae</taxon>
        <taxon>Allacma</taxon>
    </lineage>
</organism>
<dbReference type="Proteomes" id="UP000708208">
    <property type="component" value="Unassembled WGS sequence"/>
</dbReference>